<sequence>MEACNTTSNFREMHAVLPDFISVNCTTVKMSHGASRYKKAHAKMRWKVVEKEEDPSFATQKKKDEATLKVKK</sequence>
<evidence type="ECO:0000313" key="2">
    <source>
        <dbReference type="EMBL" id="KAK1444340.1"/>
    </source>
</evidence>
<evidence type="ECO:0000313" key="3">
    <source>
        <dbReference type="Proteomes" id="UP001230268"/>
    </source>
</evidence>
<name>A0AAD8URG1_BABGI</name>
<comment type="caution">
    <text evidence="2">The sequence shown here is derived from an EMBL/GenBank/DDBJ whole genome shotgun (WGS) entry which is preliminary data.</text>
</comment>
<reference evidence="2" key="1">
    <citation type="submission" date="2023-08" db="EMBL/GenBank/DDBJ databases">
        <title>Draft sequence of the Babesia gibsoni genome.</title>
        <authorList>
            <person name="Yamagishi J.Y."/>
            <person name="Xuan X.X."/>
        </authorList>
    </citation>
    <scope>NUCLEOTIDE SEQUENCE</scope>
    <source>
        <strain evidence="2">Azabu</strain>
    </source>
</reference>
<dbReference type="EMBL" id="JAVEPI010000001">
    <property type="protein sequence ID" value="KAK1444340.1"/>
    <property type="molecule type" value="Genomic_DNA"/>
</dbReference>
<proteinExistence type="predicted"/>
<accession>A0AAD8URG1</accession>
<keyword evidence="3" id="KW-1185">Reference proteome</keyword>
<evidence type="ECO:0000256" key="1">
    <source>
        <dbReference type="SAM" id="MobiDB-lite"/>
    </source>
</evidence>
<organism evidence="2 3">
    <name type="scientific">Babesia gibsoni</name>
    <dbReference type="NCBI Taxonomy" id="33632"/>
    <lineage>
        <taxon>Eukaryota</taxon>
        <taxon>Sar</taxon>
        <taxon>Alveolata</taxon>
        <taxon>Apicomplexa</taxon>
        <taxon>Aconoidasida</taxon>
        <taxon>Piroplasmida</taxon>
        <taxon>Babesiidae</taxon>
        <taxon>Babesia</taxon>
    </lineage>
</organism>
<dbReference type="AlphaFoldDB" id="A0AAD8URG1"/>
<feature type="region of interest" description="Disordered" evidence="1">
    <location>
        <begin position="51"/>
        <end position="72"/>
    </location>
</feature>
<gene>
    <name evidence="2" type="ORF">BgAZ_102460</name>
</gene>
<dbReference type="Proteomes" id="UP001230268">
    <property type="component" value="Unassembled WGS sequence"/>
</dbReference>
<protein>
    <submittedName>
        <fullName evidence="2">Uncharacterized protein</fullName>
    </submittedName>
</protein>
<feature type="compositionally biased region" description="Basic and acidic residues" evidence="1">
    <location>
        <begin position="61"/>
        <end position="72"/>
    </location>
</feature>